<proteinExistence type="predicted"/>
<evidence type="ECO:0000256" key="1">
    <source>
        <dbReference type="ARBA" id="ARBA00022737"/>
    </source>
</evidence>
<dbReference type="CDD" id="cd00009">
    <property type="entry name" value="AAA"/>
    <property type="match status" value="1"/>
</dbReference>
<dbReference type="GO" id="GO:0006508">
    <property type="term" value="P:proteolysis"/>
    <property type="evidence" value="ECO:0007669"/>
    <property type="project" value="UniProtKB-KW"/>
</dbReference>
<dbReference type="Pfam" id="PF00004">
    <property type="entry name" value="AAA"/>
    <property type="match status" value="1"/>
</dbReference>
<feature type="domain" description="Clp R" evidence="7">
    <location>
        <begin position="83"/>
        <end position="227"/>
    </location>
</feature>
<dbReference type="Gene3D" id="1.10.1780.10">
    <property type="entry name" value="Clp, N-terminal domain"/>
    <property type="match status" value="1"/>
</dbReference>
<organism evidence="8">
    <name type="scientific">Dictyoglomus thermophilum</name>
    <dbReference type="NCBI Taxonomy" id="14"/>
    <lineage>
        <taxon>Bacteria</taxon>
        <taxon>Pseudomonadati</taxon>
        <taxon>Dictyoglomota</taxon>
        <taxon>Dictyoglomia</taxon>
        <taxon>Dictyoglomales</taxon>
        <taxon>Dictyoglomaceae</taxon>
        <taxon>Dictyoglomus</taxon>
    </lineage>
</organism>
<dbReference type="Pfam" id="PF07724">
    <property type="entry name" value="AAA_2"/>
    <property type="match status" value="1"/>
</dbReference>
<dbReference type="AlphaFoldDB" id="A0A7C3RKW7"/>
<dbReference type="SUPFAM" id="SSF81923">
    <property type="entry name" value="Double Clp-N motif"/>
    <property type="match status" value="1"/>
</dbReference>
<dbReference type="PROSITE" id="PS51903">
    <property type="entry name" value="CLP_R"/>
    <property type="match status" value="1"/>
</dbReference>
<evidence type="ECO:0000256" key="5">
    <source>
        <dbReference type="PROSITE-ProRule" id="PRU01251"/>
    </source>
</evidence>
<evidence type="ECO:0000313" key="8">
    <source>
        <dbReference type="EMBL" id="HFX13623.1"/>
    </source>
</evidence>
<dbReference type="InterPro" id="IPR004176">
    <property type="entry name" value="Clp_R_N"/>
</dbReference>
<keyword evidence="1 5" id="KW-0677">Repeat</keyword>
<dbReference type="InterPro" id="IPR003959">
    <property type="entry name" value="ATPase_AAA_core"/>
</dbReference>
<name>A0A7C3RKW7_DICTH</name>
<dbReference type="InterPro" id="IPR028299">
    <property type="entry name" value="ClpA/B_CS2"/>
</dbReference>
<reference evidence="8" key="1">
    <citation type="journal article" date="2020" name="mSystems">
        <title>Genome- and Community-Level Interaction Insights into Carbon Utilization and Element Cycling Functions of Hydrothermarchaeota in Hydrothermal Sediment.</title>
        <authorList>
            <person name="Zhou Z."/>
            <person name="Liu Y."/>
            <person name="Xu W."/>
            <person name="Pan J."/>
            <person name="Luo Z.H."/>
            <person name="Li M."/>
        </authorList>
    </citation>
    <scope>NUCLEOTIDE SEQUENCE [LARGE SCALE GENOMIC DNA]</scope>
    <source>
        <strain evidence="8">SpSt-81</strain>
    </source>
</reference>
<dbReference type="FunFam" id="3.40.50.300:FF:000025">
    <property type="entry name" value="ATP-dependent Clp protease subunit"/>
    <property type="match status" value="1"/>
</dbReference>
<evidence type="ECO:0000259" key="7">
    <source>
        <dbReference type="PROSITE" id="PS51903"/>
    </source>
</evidence>
<dbReference type="PROSITE" id="PS00871">
    <property type="entry name" value="CLPAB_2"/>
    <property type="match status" value="1"/>
</dbReference>
<dbReference type="CDD" id="cd19499">
    <property type="entry name" value="RecA-like_ClpB_Hsp104-like"/>
    <property type="match status" value="1"/>
</dbReference>
<dbReference type="InterPro" id="IPR019489">
    <property type="entry name" value="Clp_ATPase_C"/>
</dbReference>
<dbReference type="FunFam" id="3.40.50.300:FF:000010">
    <property type="entry name" value="Chaperone clpB 1, putative"/>
    <property type="match status" value="1"/>
</dbReference>
<keyword evidence="8" id="KW-0645">Protease</keyword>
<evidence type="ECO:0000256" key="4">
    <source>
        <dbReference type="ARBA" id="ARBA00023186"/>
    </source>
</evidence>
<dbReference type="Pfam" id="PF17871">
    <property type="entry name" value="AAA_lid_9"/>
    <property type="match status" value="1"/>
</dbReference>
<dbReference type="GO" id="GO:0005737">
    <property type="term" value="C:cytoplasm"/>
    <property type="evidence" value="ECO:0007669"/>
    <property type="project" value="TreeGrafter"/>
</dbReference>
<dbReference type="GO" id="GO:0008233">
    <property type="term" value="F:peptidase activity"/>
    <property type="evidence" value="ECO:0007669"/>
    <property type="project" value="UniProtKB-KW"/>
</dbReference>
<gene>
    <name evidence="8" type="ORF">ENW00_05620</name>
</gene>
<accession>A0A7C3RKW7</accession>
<sequence>MGRKLCDICSQNPATVRVYTIKNGQRRVLDICEECYSKIRRQERSYSPLESLFFGDLFRDFFGDEFGSPFGRYPEREREAIDIGDYLSEVSKNLLQEAAKKAVDFGKNQVGTEHLLYVLLDNDVVGEILKQFKLSPQDIKIYIENNAPKGSFKPEGEEVEVDISPRLKSALERAFMAARDLEHNYIGPEHLLIGLAEEEEGFASTVLRKYGLSPQALRQATIKVVGRGKEEAKTRRRTNTPTLDKYSRDLTELARQGKLDPVIGRAKEIETVIEVLARRKKNNPVLIGEPGVGKTAIVEGLAQRIVKGEVPEVLRDKRLVELNINSIVAGTKYRGELEERVKQILDEIIANQDNLIIFIDEIHTIVGAGAAGEGNLDIANAFKPALARGELHLIGATTLNEYQKYIEKDAALERRFQPIFIAEPTVEQTIMILRGLRDRFEAHHKVKITDEAIIAAAELSDKYITNRYLPDKAIDLIDQAAARVRIMLTSRPAEIQELESKIQSLKREQEYATSRKQYDRAKELEEQIQKLEKELQEKTEAWQKERASEVPEVRAKHVAEIVSSLTGIPVTELTVDEKERLLRLEEKLHERVVGQDEAIKAVSDAIRLARAGLREKNRPIASFLFLGPTGVGKTELAKALAWAVFGDEDAIIRIDMSEYMERHTVSRLIGAPPGYVGYEEGGQLTERVRRRPYSVILLDEIEKAHPDVHNILLQVFDAGRLTDGKGRVVDFTNTIVIMTSNIGSDIIQANLSATGKDKLSYEQLKEKLMEILKKYFRPEFLNRIDEIIVFHALTKEQIKDIVKLQLERVRRTAKAQNVDLMFDDSVIEFLAEIGYSPEFGARELKRKIRNEIETKLAKAMLDGTIQEGDKIRVKYDQEKNQVEFEKITEEVKAK</sequence>
<keyword evidence="8" id="KW-0378">Hydrolase</keyword>
<evidence type="ECO:0000256" key="2">
    <source>
        <dbReference type="ARBA" id="ARBA00022741"/>
    </source>
</evidence>
<dbReference type="PANTHER" id="PTHR11638">
    <property type="entry name" value="ATP-DEPENDENT CLP PROTEASE"/>
    <property type="match status" value="1"/>
</dbReference>
<dbReference type="GO" id="GO:0005524">
    <property type="term" value="F:ATP binding"/>
    <property type="evidence" value="ECO:0007669"/>
    <property type="project" value="UniProtKB-KW"/>
</dbReference>
<dbReference type="InterPro" id="IPR041546">
    <property type="entry name" value="ClpA/ClpB_AAA_lid"/>
</dbReference>
<keyword evidence="4" id="KW-0143">Chaperone</keyword>
<keyword evidence="6" id="KW-0175">Coiled coil</keyword>
<dbReference type="InterPro" id="IPR050130">
    <property type="entry name" value="ClpA_ClpB"/>
</dbReference>
<dbReference type="InterPro" id="IPR036628">
    <property type="entry name" value="Clp_N_dom_sf"/>
</dbReference>
<dbReference type="InterPro" id="IPR027417">
    <property type="entry name" value="P-loop_NTPase"/>
</dbReference>
<protein>
    <submittedName>
        <fullName evidence="8">ATP-dependent Clp protease ATP-binding subunit</fullName>
    </submittedName>
</protein>
<dbReference type="PANTHER" id="PTHR11638:SF145">
    <property type="entry name" value="CLPA_B PROTEASE ATP BINDING SUBUNIT-RELATED"/>
    <property type="match status" value="1"/>
</dbReference>
<keyword evidence="2" id="KW-0547">Nucleotide-binding</keyword>
<feature type="coiled-coil region" evidence="6">
    <location>
        <begin position="495"/>
        <end position="548"/>
    </location>
</feature>
<dbReference type="Gene3D" id="1.10.8.60">
    <property type="match status" value="2"/>
</dbReference>
<dbReference type="EMBL" id="DTIN01000015">
    <property type="protein sequence ID" value="HFX13623.1"/>
    <property type="molecule type" value="Genomic_DNA"/>
</dbReference>
<dbReference type="PRINTS" id="PR00300">
    <property type="entry name" value="CLPPROTEASEA"/>
</dbReference>
<dbReference type="GO" id="GO:0034605">
    <property type="term" value="P:cellular response to heat"/>
    <property type="evidence" value="ECO:0007669"/>
    <property type="project" value="TreeGrafter"/>
</dbReference>
<dbReference type="Pfam" id="PF02861">
    <property type="entry name" value="Clp_N"/>
    <property type="match status" value="1"/>
</dbReference>
<dbReference type="SMART" id="SM01086">
    <property type="entry name" value="ClpB_D2-small"/>
    <property type="match status" value="1"/>
</dbReference>
<dbReference type="InterPro" id="IPR001270">
    <property type="entry name" value="ClpA/B"/>
</dbReference>
<dbReference type="Gene3D" id="3.40.50.300">
    <property type="entry name" value="P-loop containing nucleotide triphosphate hydrolases"/>
    <property type="match status" value="2"/>
</dbReference>
<dbReference type="SUPFAM" id="SSF52540">
    <property type="entry name" value="P-loop containing nucleoside triphosphate hydrolases"/>
    <property type="match status" value="2"/>
</dbReference>
<dbReference type="Pfam" id="PF10431">
    <property type="entry name" value="ClpB_D2-small"/>
    <property type="match status" value="1"/>
</dbReference>
<evidence type="ECO:0000256" key="6">
    <source>
        <dbReference type="SAM" id="Coils"/>
    </source>
</evidence>
<dbReference type="SMART" id="SM00382">
    <property type="entry name" value="AAA"/>
    <property type="match status" value="2"/>
</dbReference>
<evidence type="ECO:0000256" key="3">
    <source>
        <dbReference type="ARBA" id="ARBA00022840"/>
    </source>
</evidence>
<comment type="caution">
    <text evidence="8">The sequence shown here is derived from an EMBL/GenBank/DDBJ whole genome shotgun (WGS) entry which is preliminary data.</text>
</comment>
<dbReference type="Gene3D" id="4.10.860.10">
    <property type="entry name" value="UVR domain"/>
    <property type="match status" value="1"/>
</dbReference>
<dbReference type="GO" id="GO:0016887">
    <property type="term" value="F:ATP hydrolysis activity"/>
    <property type="evidence" value="ECO:0007669"/>
    <property type="project" value="InterPro"/>
</dbReference>
<keyword evidence="3 8" id="KW-0067">ATP-binding</keyword>
<dbReference type="InterPro" id="IPR003593">
    <property type="entry name" value="AAA+_ATPase"/>
</dbReference>